<feature type="region of interest" description="Disordered" evidence="1">
    <location>
        <begin position="250"/>
        <end position="362"/>
    </location>
</feature>
<proteinExistence type="predicted"/>
<protein>
    <submittedName>
        <fullName evidence="2">Uncharacterized protein</fullName>
    </submittedName>
</protein>
<gene>
    <name evidence="2" type="ORF">BSL78_20342</name>
</gene>
<keyword evidence="3" id="KW-1185">Reference proteome</keyword>
<name>A0A2G8K447_STIJA</name>
<dbReference type="Proteomes" id="UP000230750">
    <property type="component" value="Unassembled WGS sequence"/>
</dbReference>
<comment type="caution">
    <text evidence="2">The sequence shown here is derived from an EMBL/GenBank/DDBJ whole genome shotgun (WGS) entry which is preliminary data.</text>
</comment>
<dbReference type="EMBL" id="MRZV01000903">
    <property type="protein sequence ID" value="PIK42796.1"/>
    <property type="molecule type" value="Genomic_DNA"/>
</dbReference>
<evidence type="ECO:0000313" key="2">
    <source>
        <dbReference type="EMBL" id="PIK42796.1"/>
    </source>
</evidence>
<feature type="non-terminal residue" evidence="2">
    <location>
        <position position="1"/>
    </location>
</feature>
<accession>A0A2G8K447</accession>
<organism evidence="2 3">
    <name type="scientific">Stichopus japonicus</name>
    <name type="common">Sea cucumber</name>
    <dbReference type="NCBI Taxonomy" id="307972"/>
    <lineage>
        <taxon>Eukaryota</taxon>
        <taxon>Metazoa</taxon>
        <taxon>Echinodermata</taxon>
        <taxon>Eleutherozoa</taxon>
        <taxon>Echinozoa</taxon>
        <taxon>Holothuroidea</taxon>
        <taxon>Aspidochirotacea</taxon>
        <taxon>Aspidochirotida</taxon>
        <taxon>Stichopodidae</taxon>
        <taxon>Apostichopus</taxon>
    </lineage>
</organism>
<feature type="compositionally biased region" description="Basic and acidic residues" evidence="1">
    <location>
        <begin position="327"/>
        <end position="347"/>
    </location>
</feature>
<evidence type="ECO:0000313" key="3">
    <source>
        <dbReference type="Proteomes" id="UP000230750"/>
    </source>
</evidence>
<feature type="compositionally biased region" description="Basic and acidic residues" evidence="1">
    <location>
        <begin position="250"/>
        <end position="318"/>
    </location>
</feature>
<feature type="compositionally biased region" description="Polar residues" evidence="1">
    <location>
        <begin position="352"/>
        <end position="362"/>
    </location>
</feature>
<reference evidence="2 3" key="1">
    <citation type="journal article" date="2017" name="PLoS Biol.">
        <title>The sea cucumber genome provides insights into morphological evolution and visceral regeneration.</title>
        <authorList>
            <person name="Zhang X."/>
            <person name="Sun L."/>
            <person name="Yuan J."/>
            <person name="Sun Y."/>
            <person name="Gao Y."/>
            <person name="Zhang L."/>
            <person name="Li S."/>
            <person name="Dai H."/>
            <person name="Hamel J.F."/>
            <person name="Liu C."/>
            <person name="Yu Y."/>
            <person name="Liu S."/>
            <person name="Lin W."/>
            <person name="Guo K."/>
            <person name="Jin S."/>
            <person name="Xu P."/>
            <person name="Storey K.B."/>
            <person name="Huan P."/>
            <person name="Zhang T."/>
            <person name="Zhou Y."/>
            <person name="Zhang J."/>
            <person name="Lin C."/>
            <person name="Li X."/>
            <person name="Xing L."/>
            <person name="Huo D."/>
            <person name="Sun M."/>
            <person name="Wang L."/>
            <person name="Mercier A."/>
            <person name="Li F."/>
            <person name="Yang H."/>
            <person name="Xiang J."/>
        </authorList>
    </citation>
    <scope>NUCLEOTIDE SEQUENCE [LARGE SCALE GENOMIC DNA]</scope>
    <source>
        <strain evidence="2">Shaxun</strain>
        <tissue evidence="2">Muscle</tissue>
    </source>
</reference>
<sequence>VPDNKSHELIYGAIQRGLIEVKTFIENAGNKWKDEDGVKLLLHILTINHTPEDERRILLANAEVYEALLEEKFDDEWGKEDWVKFLLVISQRYQQIDEKATEFFLTAIKTFKITPSDLESIFDGLNTPNEERIKVLTNKKPSEPQQLLPKNHNKDIFEPKADEVFLEVIKRSKIPNEQRIMILGNEKVSEYFLKQPLDKEEFRKDIMETLFHVIKHFMITPTEMKTILDKIEISEIKKEKIMTNKEIQRKLRKREEEKTDKQKQTEKTVNKDASAENVIKNEDVKADEDVKDEDVEKNQTDETGKPIENTERNEESDHVQAVQNPVEDAKEAATDKTDTEVDAEISKDITPTMGTNTSMDGN</sequence>
<evidence type="ECO:0000256" key="1">
    <source>
        <dbReference type="SAM" id="MobiDB-lite"/>
    </source>
</evidence>
<dbReference type="AlphaFoldDB" id="A0A2G8K447"/>